<evidence type="ECO:0000256" key="3">
    <source>
        <dbReference type="ARBA" id="ARBA00012236"/>
    </source>
</evidence>
<keyword evidence="10 13" id="KW-0408">Iron</keyword>
<evidence type="ECO:0000256" key="12">
    <source>
        <dbReference type="ARBA" id="ARBA00051157"/>
    </source>
</evidence>
<dbReference type="InterPro" id="IPR010722">
    <property type="entry name" value="BATS_dom"/>
</dbReference>
<evidence type="ECO:0000256" key="2">
    <source>
        <dbReference type="ARBA" id="ARBA00010765"/>
    </source>
</evidence>
<dbReference type="InterPro" id="IPR007197">
    <property type="entry name" value="rSAM"/>
</dbReference>
<dbReference type="PANTHER" id="PTHR22976:SF2">
    <property type="entry name" value="BIOTIN SYNTHASE, MITOCHONDRIAL"/>
    <property type="match status" value="1"/>
</dbReference>
<feature type="domain" description="Radical SAM core" evidence="14">
    <location>
        <begin position="52"/>
        <end position="279"/>
    </location>
</feature>
<dbReference type="EC" id="2.8.1.6" evidence="3 13"/>
<dbReference type="CDD" id="cd01335">
    <property type="entry name" value="Radical_SAM"/>
    <property type="match status" value="1"/>
</dbReference>
<accession>A0ABV5ZD60</accession>
<evidence type="ECO:0000256" key="4">
    <source>
        <dbReference type="ARBA" id="ARBA00022485"/>
    </source>
</evidence>
<dbReference type="SFLD" id="SFLDF00272">
    <property type="entry name" value="biotin_synthase"/>
    <property type="match status" value="1"/>
</dbReference>
<evidence type="ECO:0000256" key="6">
    <source>
        <dbReference type="ARBA" id="ARBA00022691"/>
    </source>
</evidence>
<dbReference type="GO" id="GO:0004076">
    <property type="term" value="F:biotin synthase activity"/>
    <property type="evidence" value="ECO:0007669"/>
    <property type="project" value="UniProtKB-EC"/>
</dbReference>
<keyword evidence="7 13" id="KW-0001">2Fe-2S</keyword>
<keyword evidence="6 13" id="KW-0949">S-adenosyl-L-methionine</keyword>
<feature type="binding site" evidence="13">
    <location>
        <position position="74"/>
    </location>
    <ligand>
        <name>[4Fe-4S] cluster</name>
        <dbReference type="ChEBI" id="CHEBI:49883"/>
        <note>4Fe-4S-S-AdoMet</note>
    </ligand>
</feature>
<name>A0ABV5ZD60_9GAMM</name>
<evidence type="ECO:0000256" key="11">
    <source>
        <dbReference type="ARBA" id="ARBA00023014"/>
    </source>
</evidence>
<dbReference type="HAMAP" id="MF_01694">
    <property type="entry name" value="BioB"/>
    <property type="match status" value="1"/>
</dbReference>
<dbReference type="InterPro" id="IPR013785">
    <property type="entry name" value="Aldolase_TIM"/>
</dbReference>
<dbReference type="EMBL" id="JBHLZN010000002">
    <property type="protein sequence ID" value="MFB9886558.1"/>
    <property type="molecule type" value="Genomic_DNA"/>
</dbReference>
<feature type="binding site" evidence="13">
    <location>
        <position position="202"/>
    </location>
    <ligand>
        <name>[2Fe-2S] cluster</name>
        <dbReference type="ChEBI" id="CHEBI:190135"/>
    </ligand>
</feature>
<dbReference type="SUPFAM" id="SSF102114">
    <property type="entry name" value="Radical SAM enzymes"/>
    <property type="match status" value="1"/>
</dbReference>
<evidence type="ECO:0000256" key="9">
    <source>
        <dbReference type="ARBA" id="ARBA00022756"/>
    </source>
</evidence>
<keyword evidence="16" id="KW-1185">Reference proteome</keyword>
<dbReference type="InterPro" id="IPR002684">
    <property type="entry name" value="Biotin_synth/BioAB"/>
</dbReference>
<comment type="function">
    <text evidence="13">Catalyzes the conversion of dethiobiotin (DTB) to biotin by the insertion of a sulfur atom into dethiobiotin via a radical-based mechanism.</text>
</comment>
<comment type="caution">
    <text evidence="15">The sequence shown here is derived from an EMBL/GenBank/DDBJ whole genome shotgun (WGS) entry which is preliminary data.</text>
</comment>
<evidence type="ECO:0000256" key="7">
    <source>
        <dbReference type="ARBA" id="ARBA00022714"/>
    </source>
</evidence>
<dbReference type="InterPro" id="IPR058240">
    <property type="entry name" value="rSAM_sf"/>
</dbReference>
<evidence type="ECO:0000256" key="1">
    <source>
        <dbReference type="ARBA" id="ARBA00004942"/>
    </source>
</evidence>
<dbReference type="SFLD" id="SFLDG01060">
    <property type="entry name" value="BATS_domain_containing"/>
    <property type="match status" value="1"/>
</dbReference>
<dbReference type="SFLD" id="SFLDS00029">
    <property type="entry name" value="Radical_SAM"/>
    <property type="match status" value="1"/>
</dbReference>
<feature type="binding site" evidence="13">
    <location>
        <position position="274"/>
    </location>
    <ligand>
        <name>[2Fe-2S] cluster</name>
        <dbReference type="ChEBI" id="CHEBI:190135"/>
    </ligand>
</feature>
<keyword evidence="8 13" id="KW-0479">Metal-binding</keyword>
<dbReference type="NCBIfam" id="TIGR00433">
    <property type="entry name" value="bioB"/>
    <property type="match status" value="1"/>
</dbReference>
<dbReference type="Pfam" id="PF04055">
    <property type="entry name" value="Radical_SAM"/>
    <property type="match status" value="1"/>
</dbReference>
<evidence type="ECO:0000256" key="5">
    <source>
        <dbReference type="ARBA" id="ARBA00022679"/>
    </source>
</evidence>
<comment type="subunit">
    <text evidence="13">Homodimer.</text>
</comment>
<feature type="binding site" evidence="13">
    <location>
        <position position="142"/>
    </location>
    <ligand>
        <name>[2Fe-2S] cluster</name>
        <dbReference type="ChEBI" id="CHEBI:190135"/>
    </ligand>
</feature>
<dbReference type="InterPro" id="IPR024177">
    <property type="entry name" value="Biotin_synthase"/>
</dbReference>
<evidence type="ECO:0000259" key="14">
    <source>
        <dbReference type="PROSITE" id="PS51918"/>
    </source>
</evidence>
<dbReference type="PROSITE" id="PS51918">
    <property type="entry name" value="RADICAL_SAM"/>
    <property type="match status" value="1"/>
</dbReference>
<sequence>MSALTPMSTPSAATALIRHDWSEAEVRALFEQPFNDLLFQAQSVHRQFFDPNEVQVSTLLSIKTGACPEDCKYCPQSSHYDTGLEAERLMEVKKVLAEAAQAKEKGATRFCMGAAWKHPRAKDMPYIMEMIRGVKAMGLEACMTLGTLSRDQATDLAEAGLDYYNHNLDTSPEFYNSIITTRTYQERLDTLGHVREAGMKVCCGGIMGMGESLTDRIGLLRVLANMPEHPESVPINMLVKVPGTPLEDVEALEPFDFIRTVAVARILMPQSHVRLSAGREKMNEQMQALCFMAGANSIFYGEKLLTTPNPEAHADKLLFNKLGIRPESREGVSDEAHEQALLQQIKDQERQSLFHDAASH</sequence>
<dbReference type="RefSeq" id="WP_342667430.1">
    <property type="nucleotide sequence ID" value="NZ_JAUESS010000003.1"/>
</dbReference>
<evidence type="ECO:0000256" key="8">
    <source>
        <dbReference type="ARBA" id="ARBA00022723"/>
    </source>
</evidence>
<feature type="binding site" evidence="13">
    <location>
        <position position="71"/>
    </location>
    <ligand>
        <name>[4Fe-4S] cluster</name>
        <dbReference type="ChEBI" id="CHEBI:49883"/>
        <note>4Fe-4S-S-AdoMet</note>
    </ligand>
</feature>
<keyword evidence="11 13" id="KW-0411">Iron-sulfur</keyword>
<dbReference type="SFLD" id="SFLDG01278">
    <property type="entry name" value="biotin_synthase_like"/>
    <property type="match status" value="1"/>
</dbReference>
<proteinExistence type="inferred from homology"/>
<comment type="cofactor">
    <cofactor evidence="13">
        <name>[2Fe-2S] cluster</name>
        <dbReference type="ChEBI" id="CHEBI:190135"/>
    </cofactor>
    <text evidence="13">Binds 1 [2Fe-2S] cluster. The cluster is coordinated with 3 cysteines and 1 arginine.</text>
</comment>
<comment type="similarity">
    <text evidence="2 13">Belongs to the radical SAM superfamily. Biotin synthase family.</text>
</comment>
<dbReference type="Gene3D" id="3.20.20.70">
    <property type="entry name" value="Aldolase class I"/>
    <property type="match status" value="1"/>
</dbReference>
<protein>
    <recommendedName>
        <fullName evidence="3 13">Biotin synthase</fullName>
        <ecNumber evidence="3 13">2.8.1.6</ecNumber>
    </recommendedName>
</protein>
<dbReference type="InterPro" id="IPR006638">
    <property type="entry name" value="Elp3/MiaA/NifB-like_rSAM"/>
</dbReference>
<evidence type="ECO:0000313" key="16">
    <source>
        <dbReference type="Proteomes" id="UP001589628"/>
    </source>
</evidence>
<organism evidence="15 16">
    <name type="scientific">Balneatrix alpica</name>
    <dbReference type="NCBI Taxonomy" id="75684"/>
    <lineage>
        <taxon>Bacteria</taxon>
        <taxon>Pseudomonadati</taxon>
        <taxon>Pseudomonadota</taxon>
        <taxon>Gammaproteobacteria</taxon>
        <taxon>Oceanospirillales</taxon>
        <taxon>Balneatrichaceae</taxon>
        <taxon>Balneatrix</taxon>
    </lineage>
</organism>
<keyword evidence="4 13" id="KW-0004">4Fe-4S</keyword>
<evidence type="ECO:0000313" key="15">
    <source>
        <dbReference type="EMBL" id="MFB9886558.1"/>
    </source>
</evidence>
<dbReference type="SMART" id="SM00876">
    <property type="entry name" value="BATS"/>
    <property type="match status" value="1"/>
</dbReference>
<comment type="cofactor">
    <cofactor evidence="13">
        <name>[4Fe-4S] cluster</name>
        <dbReference type="ChEBI" id="CHEBI:49883"/>
    </cofactor>
    <text evidence="13">Binds 1 [4Fe-4S] cluster. The cluster is coordinated with 3 cysteines and an exchangeable S-adenosyl-L-methionine.</text>
</comment>
<reference evidence="15 16" key="1">
    <citation type="submission" date="2024-09" db="EMBL/GenBank/DDBJ databases">
        <authorList>
            <person name="Sun Q."/>
            <person name="Mori K."/>
        </authorList>
    </citation>
    <scope>NUCLEOTIDE SEQUENCE [LARGE SCALE GENOMIC DNA]</scope>
    <source>
        <strain evidence="15 16">ATCC 51285</strain>
    </source>
</reference>
<comment type="catalytic activity">
    <reaction evidence="12 13">
        <text>(4R,5S)-dethiobiotin + (sulfur carrier)-SH + 2 reduced [2Fe-2S]-[ferredoxin] + 2 S-adenosyl-L-methionine = (sulfur carrier)-H + biotin + 2 5'-deoxyadenosine + 2 L-methionine + 2 oxidized [2Fe-2S]-[ferredoxin]</text>
        <dbReference type="Rhea" id="RHEA:22060"/>
        <dbReference type="Rhea" id="RHEA-COMP:10000"/>
        <dbReference type="Rhea" id="RHEA-COMP:10001"/>
        <dbReference type="Rhea" id="RHEA-COMP:14737"/>
        <dbReference type="Rhea" id="RHEA-COMP:14739"/>
        <dbReference type="ChEBI" id="CHEBI:17319"/>
        <dbReference type="ChEBI" id="CHEBI:29917"/>
        <dbReference type="ChEBI" id="CHEBI:33737"/>
        <dbReference type="ChEBI" id="CHEBI:33738"/>
        <dbReference type="ChEBI" id="CHEBI:57586"/>
        <dbReference type="ChEBI" id="CHEBI:57844"/>
        <dbReference type="ChEBI" id="CHEBI:59789"/>
        <dbReference type="ChEBI" id="CHEBI:64428"/>
        <dbReference type="ChEBI" id="CHEBI:149473"/>
        <dbReference type="EC" id="2.8.1.6"/>
    </reaction>
</comment>
<comment type="pathway">
    <text evidence="1 13">Cofactor biosynthesis; biotin biosynthesis; biotin from 7,8-diaminononanoate: step 2/2.</text>
</comment>
<feature type="binding site" evidence="13">
    <location>
        <position position="67"/>
    </location>
    <ligand>
        <name>[4Fe-4S] cluster</name>
        <dbReference type="ChEBI" id="CHEBI:49883"/>
        <note>4Fe-4S-S-AdoMet</note>
    </ligand>
</feature>
<feature type="binding site" evidence="13">
    <location>
        <position position="111"/>
    </location>
    <ligand>
        <name>[2Fe-2S] cluster</name>
        <dbReference type="ChEBI" id="CHEBI:190135"/>
    </ligand>
</feature>
<dbReference type="PANTHER" id="PTHR22976">
    <property type="entry name" value="BIOTIN SYNTHASE"/>
    <property type="match status" value="1"/>
</dbReference>
<dbReference type="PIRSF" id="PIRSF001619">
    <property type="entry name" value="Biotin_synth"/>
    <property type="match status" value="1"/>
</dbReference>
<keyword evidence="9 13" id="KW-0093">Biotin biosynthesis</keyword>
<gene>
    <name evidence="13 15" type="primary">bioB</name>
    <name evidence="15" type="ORF">ACFFLH_09060</name>
</gene>
<dbReference type="Pfam" id="PF06968">
    <property type="entry name" value="BATS"/>
    <property type="match status" value="1"/>
</dbReference>
<evidence type="ECO:0000256" key="10">
    <source>
        <dbReference type="ARBA" id="ARBA00023004"/>
    </source>
</evidence>
<evidence type="ECO:0000256" key="13">
    <source>
        <dbReference type="HAMAP-Rule" id="MF_01694"/>
    </source>
</evidence>
<keyword evidence="5 13" id="KW-0808">Transferase</keyword>
<dbReference type="Proteomes" id="UP001589628">
    <property type="component" value="Unassembled WGS sequence"/>
</dbReference>
<dbReference type="SMART" id="SM00729">
    <property type="entry name" value="Elp3"/>
    <property type="match status" value="1"/>
</dbReference>